<name>A0ABX0UXF8_9HYPH</name>
<accession>A0ABX0UXF8</accession>
<feature type="domain" description="Transcriptional repressor PaaX-like N-terminal" evidence="1">
    <location>
        <begin position="27"/>
        <end position="94"/>
    </location>
</feature>
<dbReference type="Proteomes" id="UP001429580">
    <property type="component" value="Unassembled WGS sequence"/>
</dbReference>
<proteinExistence type="predicted"/>
<dbReference type="InterPro" id="IPR036388">
    <property type="entry name" value="WH-like_DNA-bd_sf"/>
</dbReference>
<dbReference type="PIRSF" id="PIRSF020623">
    <property type="entry name" value="PaaX"/>
    <property type="match status" value="1"/>
</dbReference>
<reference evidence="3 4" key="1">
    <citation type="submission" date="2020-03" db="EMBL/GenBank/DDBJ databases">
        <title>Genomic Encyclopedia of Type Strains, Phase IV (KMG-IV): sequencing the most valuable type-strain genomes for metagenomic binning, comparative biology and taxonomic classification.</title>
        <authorList>
            <person name="Goeker M."/>
        </authorList>
    </citation>
    <scope>NUCLEOTIDE SEQUENCE [LARGE SCALE GENOMIC DNA]</scope>
    <source>
        <strain evidence="3 4">DSM 103870</strain>
    </source>
</reference>
<dbReference type="Gene3D" id="1.10.10.10">
    <property type="entry name" value="Winged helix-like DNA-binding domain superfamily/Winged helix DNA-binding domain"/>
    <property type="match status" value="1"/>
</dbReference>
<dbReference type="PANTHER" id="PTHR30319:SF1">
    <property type="entry name" value="TRANSCRIPTIONAL REPRESSOR PAAX"/>
    <property type="match status" value="1"/>
</dbReference>
<dbReference type="InterPro" id="IPR036390">
    <property type="entry name" value="WH_DNA-bd_sf"/>
</dbReference>
<dbReference type="InterPro" id="IPR012906">
    <property type="entry name" value="PaaX-like_N"/>
</dbReference>
<dbReference type="RefSeq" id="WP_343042527.1">
    <property type="nucleotide sequence ID" value="NZ_JAASQI010000003.1"/>
</dbReference>
<dbReference type="InterPro" id="IPR013225">
    <property type="entry name" value="PaaX_C"/>
</dbReference>
<evidence type="ECO:0000259" key="2">
    <source>
        <dbReference type="Pfam" id="PF08223"/>
    </source>
</evidence>
<dbReference type="EMBL" id="JAASQI010000003">
    <property type="protein sequence ID" value="NIJ57634.1"/>
    <property type="molecule type" value="Genomic_DNA"/>
</dbReference>
<dbReference type="InterPro" id="IPR011965">
    <property type="entry name" value="PaaX_trns_reg"/>
</dbReference>
<organism evidence="3 4">
    <name type="scientific">Pseudochelatococcus lubricantis</name>
    <dbReference type="NCBI Taxonomy" id="1538102"/>
    <lineage>
        <taxon>Bacteria</taxon>
        <taxon>Pseudomonadati</taxon>
        <taxon>Pseudomonadota</taxon>
        <taxon>Alphaproteobacteria</taxon>
        <taxon>Hyphomicrobiales</taxon>
        <taxon>Chelatococcaceae</taxon>
        <taxon>Pseudochelatococcus</taxon>
    </lineage>
</organism>
<dbReference type="Pfam" id="PF08223">
    <property type="entry name" value="PaaX_C"/>
    <property type="match status" value="1"/>
</dbReference>
<evidence type="ECO:0000313" key="4">
    <source>
        <dbReference type="Proteomes" id="UP001429580"/>
    </source>
</evidence>
<evidence type="ECO:0000259" key="1">
    <source>
        <dbReference type="Pfam" id="PF07848"/>
    </source>
</evidence>
<dbReference type="Gene3D" id="1.20.58.1460">
    <property type="match status" value="1"/>
</dbReference>
<dbReference type="Pfam" id="PF07848">
    <property type="entry name" value="PaaX"/>
    <property type="match status" value="1"/>
</dbReference>
<protein>
    <submittedName>
        <fullName evidence="3">Phenylacetic acid degradation operon negative regulatory protein</fullName>
    </submittedName>
</protein>
<dbReference type="PANTHER" id="PTHR30319">
    <property type="entry name" value="PHENYLACETIC ACID REGULATOR-RELATED TRANSCRIPTIONAL REPRESSOR"/>
    <property type="match status" value="1"/>
</dbReference>
<comment type="caution">
    <text evidence="3">The sequence shown here is derived from an EMBL/GenBank/DDBJ whole genome shotgun (WGS) entry which is preliminary data.</text>
</comment>
<sequence>MEQVERSGQAPAMPAVADDILSAEAPRAAAFIVTVYGDVVEPRGGTLWMGTLIEVCSAHGISESLVRTAVSRLVASGRLLGERGGRRSFYRLTSAARREFAAAARILFAPPPPAAGWLLWADAADELPRDPWARIGPGLALAPDRADLDPPDGLLMRVETLKGAAALPEFAARYWELDGIANSYRAVIDRFAPLAEALSGGYGPDGAAALALRLRLVDQYRAVALRDPRLPSAALPADWPGRQCRALFVTLYRTLAPASDIYIGRHFQDADGLLLASTEGTALRLERLEREEYHPTD</sequence>
<dbReference type="SUPFAM" id="SSF46785">
    <property type="entry name" value="Winged helix' DNA-binding domain"/>
    <property type="match status" value="1"/>
</dbReference>
<keyword evidence="4" id="KW-1185">Reference proteome</keyword>
<evidence type="ECO:0000313" key="3">
    <source>
        <dbReference type="EMBL" id="NIJ57634.1"/>
    </source>
</evidence>
<gene>
    <name evidence="3" type="ORF">FHS82_001470</name>
</gene>
<feature type="domain" description="Transcriptional repressor PaaX-like C-terminal" evidence="2">
    <location>
        <begin position="175"/>
        <end position="262"/>
    </location>
</feature>